<comment type="caution">
    <text evidence="1">The sequence shown here is derived from an EMBL/GenBank/DDBJ whole genome shotgun (WGS) entry which is preliminary data.</text>
</comment>
<sequence>MGTGTDSTVGVIGVEGLLRMIGWAGKERIPFAIAVFQVANNMRNRAIIGLCDVFANDVVFEDQPGKDEADQRERISVIDNAGLHLDADVDGKKQRNAVF</sequence>
<keyword evidence="2" id="KW-1185">Reference proteome</keyword>
<dbReference type="RefSeq" id="XP_058333684.1">
    <property type="nucleotide sequence ID" value="XM_058470543.1"/>
</dbReference>
<name>A0A9W9TX57_9EURO</name>
<dbReference type="AlphaFoldDB" id="A0A9W9TX57"/>
<evidence type="ECO:0000313" key="2">
    <source>
        <dbReference type="Proteomes" id="UP001150941"/>
    </source>
</evidence>
<evidence type="ECO:0000313" key="1">
    <source>
        <dbReference type="EMBL" id="KAJ5246263.1"/>
    </source>
</evidence>
<reference evidence="1" key="2">
    <citation type="journal article" date="2023" name="IMA Fungus">
        <title>Comparative genomic study of the Penicillium genus elucidates a diverse pangenome and 15 lateral gene transfer events.</title>
        <authorList>
            <person name="Petersen C."/>
            <person name="Sorensen T."/>
            <person name="Nielsen M.R."/>
            <person name="Sondergaard T.E."/>
            <person name="Sorensen J.L."/>
            <person name="Fitzpatrick D.A."/>
            <person name="Frisvad J.C."/>
            <person name="Nielsen K.L."/>
        </authorList>
    </citation>
    <scope>NUCLEOTIDE SEQUENCE</scope>
    <source>
        <strain evidence="1">IBT 19713</strain>
    </source>
</reference>
<organism evidence="1 2">
    <name type="scientific">Penicillium chermesinum</name>
    <dbReference type="NCBI Taxonomy" id="63820"/>
    <lineage>
        <taxon>Eukaryota</taxon>
        <taxon>Fungi</taxon>
        <taxon>Dikarya</taxon>
        <taxon>Ascomycota</taxon>
        <taxon>Pezizomycotina</taxon>
        <taxon>Eurotiomycetes</taxon>
        <taxon>Eurotiomycetidae</taxon>
        <taxon>Eurotiales</taxon>
        <taxon>Aspergillaceae</taxon>
        <taxon>Penicillium</taxon>
    </lineage>
</organism>
<reference evidence="1" key="1">
    <citation type="submission" date="2022-11" db="EMBL/GenBank/DDBJ databases">
        <authorList>
            <person name="Petersen C."/>
        </authorList>
    </citation>
    <scope>NUCLEOTIDE SEQUENCE</scope>
    <source>
        <strain evidence="1">IBT 19713</strain>
    </source>
</reference>
<dbReference type="GeneID" id="83197846"/>
<dbReference type="Proteomes" id="UP001150941">
    <property type="component" value="Unassembled WGS sequence"/>
</dbReference>
<gene>
    <name evidence="1" type="ORF">N7468_001246</name>
</gene>
<accession>A0A9W9TX57</accession>
<dbReference type="EMBL" id="JAPQKS010000002">
    <property type="protein sequence ID" value="KAJ5246263.1"/>
    <property type="molecule type" value="Genomic_DNA"/>
</dbReference>
<proteinExistence type="predicted"/>
<protein>
    <submittedName>
        <fullName evidence="1">Uncharacterized protein</fullName>
    </submittedName>
</protein>